<keyword evidence="7" id="KW-0378">Hydrolase</keyword>
<dbReference type="PANTHER" id="PTHR11851">
    <property type="entry name" value="METALLOPROTEASE"/>
    <property type="match status" value="1"/>
</dbReference>
<dbReference type="InterPro" id="IPR001431">
    <property type="entry name" value="Pept_M16_Zn_BS"/>
</dbReference>
<feature type="domain" description="Peptidase M16 C-terminal" evidence="6">
    <location>
        <begin position="680"/>
        <end position="856"/>
    </location>
</feature>
<keyword evidence="7" id="KW-0645">Protease</keyword>
<dbReference type="OrthoDB" id="9811314at2"/>
<dbReference type="GO" id="GO:0046872">
    <property type="term" value="F:metal ion binding"/>
    <property type="evidence" value="ECO:0007669"/>
    <property type="project" value="InterPro"/>
</dbReference>
<name>A0A1G9P724_9SPHI</name>
<evidence type="ECO:0000259" key="6">
    <source>
        <dbReference type="Pfam" id="PF05193"/>
    </source>
</evidence>
<proteinExistence type="inferred from homology"/>
<dbReference type="EMBL" id="FNGY01000002">
    <property type="protein sequence ID" value="SDL94311.1"/>
    <property type="molecule type" value="Genomic_DNA"/>
</dbReference>
<dbReference type="SUPFAM" id="SSF63411">
    <property type="entry name" value="LuxS/MPP-like metallohydrolase"/>
    <property type="match status" value="4"/>
</dbReference>
<dbReference type="GO" id="GO:0004222">
    <property type="term" value="F:metalloendopeptidase activity"/>
    <property type="evidence" value="ECO:0007669"/>
    <property type="project" value="InterPro"/>
</dbReference>
<feature type="domain" description="Peptidase M16 C-terminal" evidence="6">
    <location>
        <begin position="202"/>
        <end position="382"/>
    </location>
</feature>
<dbReference type="AlphaFoldDB" id="A0A1G9P724"/>
<dbReference type="Pfam" id="PF05193">
    <property type="entry name" value="Peptidase_M16_C"/>
    <property type="match status" value="2"/>
</dbReference>
<dbReference type="RefSeq" id="WP_074605413.1">
    <property type="nucleotide sequence ID" value="NZ_FNGY01000002.1"/>
</dbReference>
<evidence type="ECO:0000313" key="8">
    <source>
        <dbReference type="Proteomes" id="UP000183200"/>
    </source>
</evidence>
<feature type="domain" description="Peptidase M16 N-terminal" evidence="5">
    <location>
        <begin position="44"/>
        <end position="162"/>
    </location>
</feature>
<evidence type="ECO:0000256" key="4">
    <source>
        <dbReference type="SAM" id="SignalP"/>
    </source>
</evidence>
<dbReference type="Proteomes" id="UP000183200">
    <property type="component" value="Unassembled WGS sequence"/>
</dbReference>
<sequence length="927" mass="104249">MKIKYLFAWGFILVGLCSANAQVLPLDPDVRTGKLPNGFTYYIRQNNEPKNRVVLYLANKVGSILETDEQQGLAHFMEHMSFNGTKNFPKNELVNYLQKTGVRFGADLNAYTGFDETVYQLPLPSDDPQVLRNGIQILRDWAAEATLETSEIDQERGVIIEEKRLGKGANQRIQEQILPVLLNNSRYAKRLPIGTDEVLLNFKPEAIRNYYRDWYRPNLQALIVVGDINVDEMEKVIRDKFSDLKNPADEKPRENYEVPLTGKNQFLVATDKEMTSTVAQLIIKHKAPELKTENDYRNLLIRSLFNQMLGNRYMELSRQANPPYVQGSAKIETLMGGLDSFSILVVAKPNELENGFKAVLREMCRVQQSGFSETELDRAKQGYLSSMEAAVKERDKTPSDAYVQEYLQHFLLETGAPGIDKEFELVSKIIPEITNEDINRICAEYISNINRDIIITAPEKDKSSLPDESTVLNWVNSVEKENFAAFKDDVSNLPLLASTPVPGKVVGKDVNSKLGITTLKLSNGAKVVLKKTDFRNNEILFKAYSEGGTSLYGDNDYETAHSAAGLIASGGLGNYNVTQLSKYLSGKQLSVAPFIGERTQGFYGSSSPKDLEMAFQLLYGYFTEPRKDAELVKGLLANAKNGLANREDDPSQVFNDTVSAVLNNYNIRRTGPSIEKVNQIDLDRALQIYKERFSNASNMIFTFVGSIDEAQIIPLLEKYIASLPSTGKVETARDLGIEIPKGKISKTVFKGKEQKSTVYLVYSGPFDYSHQNTLNMNALNESLQIRLNERLREEESGVYTPKIQIGVTKYPKSSFNLVISFGCAPENVDRLIVAAVEEIEKLRKLGPGQENVDKFKAEDSRMREMGLKTNGFWSGYLNEQMLSKEPLDQVFNYDAAMSKVTVRSIQELAAKYLTGENYIKLVLMPEK</sequence>
<protein>
    <submittedName>
        <fullName evidence="7">Zinc protease</fullName>
    </submittedName>
</protein>
<evidence type="ECO:0000256" key="2">
    <source>
        <dbReference type="ARBA" id="ARBA00007261"/>
    </source>
</evidence>
<feature type="signal peptide" evidence="4">
    <location>
        <begin position="1"/>
        <end position="21"/>
    </location>
</feature>
<evidence type="ECO:0000259" key="5">
    <source>
        <dbReference type="Pfam" id="PF00675"/>
    </source>
</evidence>
<dbReference type="InterPro" id="IPR050361">
    <property type="entry name" value="MPP/UQCRC_Complex"/>
</dbReference>
<accession>A0A1G9P724</accession>
<evidence type="ECO:0000256" key="1">
    <source>
        <dbReference type="ARBA" id="ARBA00001947"/>
    </source>
</evidence>
<dbReference type="GO" id="GO:0006508">
    <property type="term" value="P:proteolysis"/>
    <property type="evidence" value="ECO:0007669"/>
    <property type="project" value="UniProtKB-KW"/>
</dbReference>
<dbReference type="InterPro" id="IPR011765">
    <property type="entry name" value="Pept_M16_N"/>
</dbReference>
<dbReference type="InterPro" id="IPR011249">
    <property type="entry name" value="Metalloenz_LuxS/M16"/>
</dbReference>
<gene>
    <name evidence="7" type="ORF">SAMN05421820_102558</name>
</gene>
<dbReference type="Pfam" id="PF00675">
    <property type="entry name" value="Peptidase_M16"/>
    <property type="match status" value="1"/>
</dbReference>
<keyword evidence="4" id="KW-0732">Signal</keyword>
<dbReference type="PROSITE" id="PS00143">
    <property type="entry name" value="INSULINASE"/>
    <property type="match status" value="1"/>
</dbReference>
<keyword evidence="8" id="KW-1185">Reference proteome</keyword>
<evidence type="ECO:0000256" key="3">
    <source>
        <dbReference type="RuleBase" id="RU004447"/>
    </source>
</evidence>
<evidence type="ECO:0000313" key="7">
    <source>
        <dbReference type="EMBL" id="SDL94311.1"/>
    </source>
</evidence>
<comment type="cofactor">
    <cofactor evidence="1">
        <name>Zn(2+)</name>
        <dbReference type="ChEBI" id="CHEBI:29105"/>
    </cofactor>
</comment>
<dbReference type="InterPro" id="IPR007863">
    <property type="entry name" value="Peptidase_M16_C"/>
</dbReference>
<reference evidence="8" key="1">
    <citation type="submission" date="2016-10" db="EMBL/GenBank/DDBJ databases">
        <authorList>
            <person name="Varghese N."/>
            <person name="Submissions S."/>
        </authorList>
    </citation>
    <scope>NUCLEOTIDE SEQUENCE [LARGE SCALE GENOMIC DNA]</scope>
    <source>
        <strain evidence="8">DSM 19110</strain>
    </source>
</reference>
<dbReference type="Gene3D" id="3.30.830.10">
    <property type="entry name" value="Metalloenzyme, LuxS/M16 peptidase-like"/>
    <property type="match status" value="4"/>
</dbReference>
<organism evidence="7 8">
    <name type="scientific">Pedobacter steynii</name>
    <dbReference type="NCBI Taxonomy" id="430522"/>
    <lineage>
        <taxon>Bacteria</taxon>
        <taxon>Pseudomonadati</taxon>
        <taxon>Bacteroidota</taxon>
        <taxon>Sphingobacteriia</taxon>
        <taxon>Sphingobacteriales</taxon>
        <taxon>Sphingobacteriaceae</taxon>
        <taxon>Pedobacter</taxon>
    </lineage>
</organism>
<feature type="chain" id="PRO_5010208908" evidence="4">
    <location>
        <begin position="22"/>
        <end position="927"/>
    </location>
</feature>
<comment type="similarity">
    <text evidence="2 3">Belongs to the peptidase M16 family.</text>
</comment>
<dbReference type="PANTHER" id="PTHR11851:SF49">
    <property type="entry name" value="MITOCHONDRIAL-PROCESSING PEPTIDASE SUBUNIT ALPHA"/>
    <property type="match status" value="1"/>
</dbReference>